<feature type="non-terminal residue" evidence="1">
    <location>
        <position position="77"/>
    </location>
</feature>
<protein>
    <submittedName>
        <fullName evidence="1">Uncharacterized protein</fullName>
    </submittedName>
</protein>
<proteinExistence type="predicted"/>
<evidence type="ECO:0000313" key="1">
    <source>
        <dbReference type="EMBL" id="SVE55355.1"/>
    </source>
</evidence>
<gene>
    <name evidence="1" type="ORF">METZ01_LOCUS508209</name>
</gene>
<organism evidence="1">
    <name type="scientific">marine metagenome</name>
    <dbReference type="NCBI Taxonomy" id="408172"/>
    <lineage>
        <taxon>unclassified sequences</taxon>
        <taxon>metagenomes</taxon>
        <taxon>ecological metagenomes</taxon>
    </lineage>
</organism>
<dbReference type="AlphaFoldDB" id="A0A383EGD2"/>
<sequence>LTIFIESALLKGEKMDAKKLEQLTLQMLDEKKKWKELKKNINEEEKHKRHSIPQDTKDKVWNRDGGKCIECGRKEKL</sequence>
<name>A0A383EGD2_9ZZZZ</name>
<feature type="non-terminal residue" evidence="1">
    <location>
        <position position="1"/>
    </location>
</feature>
<reference evidence="1" key="1">
    <citation type="submission" date="2018-05" db="EMBL/GenBank/DDBJ databases">
        <authorList>
            <person name="Lanie J.A."/>
            <person name="Ng W.-L."/>
            <person name="Kazmierczak K.M."/>
            <person name="Andrzejewski T.M."/>
            <person name="Davidsen T.M."/>
            <person name="Wayne K.J."/>
            <person name="Tettelin H."/>
            <person name="Glass J.I."/>
            <person name="Rusch D."/>
            <person name="Podicherti R."/>
            <person name="Tsui H.-C.T."/>
            <person name="Winkler M.E."/>
        </authorList>
    </citation>
    <scope>NUCLEOTIDE SEQUENCE</scope>
</reference>
<accession>A0A383EGD2</accession>
<dbReference type="EMBL" id="UINC01225334">
    <property type="protein sequence ID" value="SVE55355.1"/>
    <property type="molecule type" value="Genomic_DNA"/>
</dbReference>